<gene>
    <name evidence="4" type="ORF">ACJRO7_012316</name>
</gene>
<evidence type="ECO:0000313" key="4">
    <source>
        <dbReference type="EMBL" id="KAL3751466.1"/>
    </source>
</evidence>
<reference evidence="4 5" key="1">
    <citation type="submission" date="2024-11" db="EMBL/GenBank/DDBJ databases">
        <title>Chromosome-level genome assembly of Eucalyptus globulus Labill. provides insights into its genome evolution.</title>
        <authorList>
            <person name="Li X."/>
        </authorList>
    </citation>
    <scope>NUCLEOTIDE SEQUENCE [LARGE SCALE GENOMIC DNA]</scope>
    <source>
        <strain evidence="4">CL2024</strain>
        <tissue evidence="4">Fresh tender leaves</tissue>
    </source>
</reference>
<evidence type="ECO:0000256" key="3">
    <source>
        <dbReference type="SAM" id="SignalP"/>
    </source>
</evidence>
<feature type="transmembrane region" description="Helical" evidence="2">
    <location>
        <begin position="173"/>
        <end position="198"/>
    </location>
</feature>
<keyword evidence="2" id="KW-0472">Membrane</keyword>
<keyword evidence="3" id="KW-0732">Signal</keyword>
<feature type="chain" id="PRO_5044814989" evidence="3">
    <location>
        <begin position="29"/>
        <end position="260"/>
    </location>
</feature>
<feature type="compositionally biased region" description="Basic and acidic residues" evidence="1">
    <location>
        <begin position="44"/>
        <end position="59"/>
    </location>
</feature>
<keyword evidence="5" id="KW-1185">Reference proteome</keyword>
<feature type="transmembrane region" description="Helical" evidence="2">
    <location>
        <begin position="233"/>
        <end position="254"/>
    </location>
</feature>
<keyword evidence="2" id="KW-1133">Transmembrane helix</keyword>
<dbReference type="AlphaFoldDB" id="A0ABD3LMJ7"/>
<proteinExistence type="predicted"/>
<keyword evidence="2" id="KW-0812">Transmembrane</keyword>
<protein>
    <submittedName>
        <fullName evidence="4">Uncharacterized protein</fullName>
    </submittedName>
</protein>
<feature type="signal peptide" evidence="3">
    <location>
        <begin position="1"/>
        <end position="28"/>
    </location>
</feature>
<dbReference type="EMBL" id="JBJKBG010000002">
    <property type="protein sequence ID" value="KAL3751466.1"/>
    <property type="molecule type" value="Genomic_DNA"/>
</dbReference>
<dbReference type="Proteomes" id="UP001634007">
    <property type="component" value="Unassembled WGS sequence"/>
</dbReference>
<evidence type="ECO:0000256" key="2">
    <source>
        <dbReference type="SAM" id="Phobius"/>
    </source>
</evidence>
<evidence type="ECO:0000256" key="1">
    <source>
        <dbReference type="SAM" id="MobiDB-lite"/>
    </source>
</evidence>
<name>A0ABD3LMJ7_EUCGL</name>
<comment type="caution">
    <text evidence="4">The sequence shown here is derived from an EMBL/GenBank/DDBJ whole genome shotgun (WGS) entry which is preliminary data.</text>
</comment>
<evidence type="ECO:0000313" key="5">
    <source>
        <dbReference type="Proteomes" id="UP001634007"/>
    </source>
</evidence>
<organism evidence="4 5">
    <name type="scientific">Eucalyptus globulus</name>
    <name type="common">Tasmanian blue gum</name>
    <dbReference type="NCBI Taxonomy" id="34317"/>
    <lineage>
        <taxon>Eukaryota</taxon>
        <taxon>Viridiplantae</taxon>
        <taxon>Streptophyta</taxon>
        <taxon>Embryophyta</taxon>
        <taxon>Tracheophyta</taxon>
        <taxon>Spermatophyta</taxon>
        <taxon>Magnoliopsida</taxon>
        <taxon>eudicotyledons</taxon>
        <taxon>Gunneridae</taxon>
        <taxon>Pentapetalae</taxon>
        <taxon>rosids</taxon>
        <taxon>malvids</taxon>
        <taxon>Myrtales</taxon>
        <taxon>Myrtaceae</taxon>
        <taxon>Myrtoideae</taxon>
        <taxon>Eucalypteae</taxon>
        <taxon>Eucalyptus</taxon>
    </lineage>
</organism>
<feature type="region of interest" description="Disordered" evidence="1">
    <location>
        <begin position="28"/>
        <end position="84"/>
    </location>
</feature>
<accession>A0ABD3LMJ7</accession>
<feature type="transmembrane region" description="Helical" evidence="2">
    <location>
        <begin position="142"/>
        <end position="161"/>
    </location>
</feature>
<sequence length="260" mass="28539">MLPKQTFPNLHILALLVILAAVEQPADASSSQMDEVDPAPALRAETEKDKRSALSDRDAVPFAPSDRNAVPSPLSDSNPIQGFDQIPPPQHHVIRIRRMRLCMNPPSETLLDYHTVDIEFIQAADDDEAERRRLPPVSIGKVFLGLTYQAMGAFMVFHFSSSADRDILRHSKLLSFLLNFSEVTVVVGFAASLVGVLMRELLSTEMAMVAEKAGSASAALGFFLMMSMFLSKLSIGIGWVCGVVTFVAFILVFMKMRKAG</sequence>